<name>A0ABY4VWX8_9BURK</name>
<proteinExistence type="inferred from homology"/>
<dbReference type="PANTHER" id="PTHR42945:SF9">
    <property type="entry name" value="HISTIDINE BIOSYNTHESIS BIFUNCTIONAL PROTEIN HISIE"/>
    <property type="match status" value="1"/>
</dbReference>
<comment type="pathway">
    <text evidence="3 10">Amino-acid biosynthesis; L-histidine biosynthesis; L-histidine from 5-phospho-alpha-D-ribose 1-diphosphate: step 2/9.</text>
</comment>
<dbReference type="Pfam" id="PF01503">
    <property type="entry name" value="PRA-PH"/>
    <property type="match status" value="1"/>
</dbReference>
<dbReference type="NCBIfam" id="TIGR03188">
    <property type="entry name" value="histidine_hisI"/>
    <property type="match status" value="1"/>
</dbReference>
<dbReference type="RefSeq" id="WP_198750793.1">
    <property type="nucleotide sequence ID" value="NZ_CP083438.1"/>
</dbReference>
<keyword evidence="6 10" id="KW-0547">Nucleotide-binding</keyword>
<keyword evidence="7 10" id="KW-0378">Hydrolase</keyword>
<dbReference type="InterPro" id="IPR008179">
    <property type="entry name" value="HisE"/>
</dbReference>
<dbReference type="CDD" id="cd11534">
    <property type="entry name" value="NTP-PPase_HisIE_like"/>
    <property type="match status" value="1"/>
</dbReference>
<dbReference type="EC" id="3.6.1.31" evidence="10"/>
<dbReference type="EMBL" id="CP098736">
    <property type="protein sequence ID" value="USE80444.1"/>
    <property type="molecule type" value="Genomic_DNA"/>
</dbReference>
<gene>
    <name evidence="10" type="primary">hisE</name>
    <name evidence="11" type="ORF">NDR89_11730</name>
</gene>
<dbReference type="Proteomes" id="UP001056648">
    <property type="component" value="Chromosome 2"/>
</dbReference>
<evidence type="ECO:0000256" key="9">
    <source>
        <dbReference type="ARBA" id="ARBA00023102"/>
    </source>
</evidence>
<comment type="similarity">
    <text evidence="10">Belongs to the PRA-PH family.</text>
</comment>
<dbReference type="InterPro" id="IPR021130">
    <property type="entry name" value="PRib-ATP_PPHydrolase-like"/>
</dbReference>
<evidence type="ECO:0000256" key="2">
    <source>
        <dbReference type="ARBA" id="ARBA00004496"/>
    </source>
</evidence>
<dbReference type="HAMAP" id="MF_01020">
    <property type="entry name" value="HisE"/>
    <property type="match status" value="1"/>
</dbReference>
<evidence type="ECO:0000256" key="5">
    <source>
        <dbReference type="ARBA" id="ARBA00022605"/>
    </source>
</evidence>
<evidence type="ECO:0000256" key="10">
    <source>
        <dbReference type="HAMAP-Rule" id="MF_01020"/>
    </source>
</evidence>
<evidence type="ECO:0000313" key="12">
    <source>
        <dbReference type="Proteomes" id="UP001056648"/>
    </source>
</evidence>
<evidence type="ECO:0000256" key="7">
    <source>
        <dbReference type="ARBA" id="ARBA00022801"/>
    </source>
</evidence>
<dbReference type="GO" id="GO:0004636">
    <property type="term" value="F:phosphoribosyl-ATP diphosphatase activity"/>
    <property type="evidence" value="ECO:0007669"/>
    <property type="project" value="UniProtKB-EC"/>
</dbReference>
<evidence type="ECO:0000256" key="4">
    <source>
        <dbReference type="ARBA" id="ARBA00022490"/>
    </source>
</evidence>
<dbReference type="SUPFAM" id="SSF101386">
    <property type="entry name" value="all-alpha NTP pyrophosphatases"/>
    <property type="match status" value="1"/>
</dbReference>
<organism evidence="11 12">
    <name type="scientific">Cupriavidus gilardii</name>
    <dbReference type="NCBI Taxonomy" id="82541"/>
    <lineage>
        <taxon>Bacteria</taxon>
        <taxon>Pseudomonadati</taxon>
        <taxon>Pseudomonadota</taxon>
        <taxon>Betaproteobacteria</taxon>
        <taxon>Burkholderiales</taxon>
        <taxon>Burkholderiaceae</taxon>
        <taxon>Cupriavidus</taxon>
    </lineage>
</organism>
<sequence length="130" mass="13683">MSDSAANQADALADVLARVAAVLESRKPEHGGDPDQSYVARLFHKGDDAILKKIGEEATETVMAAKDARAEGLAGPALDKVVYEVADLWFHSMVLLARFGLGPADVVAELARREGLSGLAEKAARTPGSK</sequence>
<reference evidence="11" key="1">
    <citation type="submission" date="2022-06" db="EMBL/GenBank/DDBJ databases">
        <title>Complete genome sequence and characterization of Cupriavidus gilardii QJ1 isolated from contaminating cells.</title>
        <authorList>
            <person name="Qi J."/>
        </authorList>
    </citation>
    <scope>NUCLEOTIDE SEQUENCE</scope>
    <source>
        <strain evidence="11">QJ1</strain>
    </source>
</reference>
<keyword evidence="12" id="KW-1185">Reference proteome</keyword>
<evidence type="ECO:0000256" key="6">
    <source>
        <dbReference type="ARBA" id="ARBA00022741"/>
    </source>
</evidence>
<keyword evidence="8 10" id="KW-0067">ATP-binding</keyword>
<evidence type="ECO:0000256" key="8">
    <source>
        <dbReference type="ARBA" id="ARBA00022840"/>
    </source>
</evidence>
<dbReference type="NCBIfam" id="NF001611">
    <property type="entry name" value="PRK00400.1-3"/>
    <property type="match status" value="1"/>
</dbReference>
<evidence type="ECO:0000256" key="1">
    <source>
        <dbReference type="ARBA" id="ARBA00001460"/>
    </source>
</evidence>
<accession>A0ABY4VWX8</accession>
<protein>
    <recommendedName>
        <fullName evidence="10">Phosphoribosyl-ATP pyrophosphatase</fullName>
        <shortName evidence="10">PRA-PH</shortName>
        <ecNumber evidence="10">3.6.1.31</ecNumber>
    </recommendedName>
</protein>
<comment type="subcellular location">
    <subcellularLocation>
        <location evidence="2 10">Cytoplasm</location>
    </subcellularLocation>
</comment>
<dbReference type="PANTHER" id="PTHR42945">
    <property type="entry name" value="HISTIDINE BIOSYNTHESIS BIFUNCTIONAL PROTEIN"/>
    <property type="match status" value="1"/>
</dbReference>
<keyword evidence="9 10" id="KW-0368">Histidine biosynthesis</keyword>
<dbReference type="Gene3D" id="1.10.287.1080">
    <property type="entry name" value="MazG-like"/>
    <property type="match status" value="1"/>
</dbReference>
<evidence type="ECO:0000313" key="11">
    <source>
        <dbReference type="EMBL" id="USE80444.1"/>
    </source>
</evidence>
<keyword evidence="4 10" id="KW-0963">Cytoplasm</keyword>
<keyword evidence="5 10" id="KW-0028">Amino-acid biosynthesis</keyword>
<comment type="catalytic activity">
    <reaction evidence="1 10">
        <text>1-(5-phospho-beta-D-ribosyl)-ATP + H2O = 1-(5-phospho-beta-D-ribosyl)-5'-AMP + diphosphate + H(+)</text>
        <dbReference type="Rhea" id="RHEA:22828"/>
        <dbReference type="ChEBI" id="CHEBI:15377"/>
        <dbReference type="ChEBI" id="CHEBI:15378"/>
        <dbReference type="ChEBI" id="CHEBI:33019"/>
        <dbReference type="ChEBI" id="CHEBI:59457"/>
        <dbReference type="ChEBI" id="CHEBI:73183"/>
        <dbReference type="EC" id="3.6.1.31"/>
    </reaction>
</comment>
<evidence type="ECO:0000256" key="3">
    <source>
        <dbReference type="ARBA" id="ARBA00005204"/>
    </source>
</evidence>